<accession>A0AA46TKL3</accession>
<sequence>MAALRVARRRTDSDFAPAPCRIGRGDPLPDRREIHQYDLGRIRWYVAVLTVVVLVVGGGIAAYALGGFDRWLDDSDASALDVEPPEELDFPAARTPQPVLDDATPGQLDRRAVEASVRAVFKDRTFGKHTGVAVAPLEQGKPVTIGSGSYMPASTLKNFTSLAALDSLGRDARFTTSVVRAQGAGRTARLTLVGGGDPLLATKPPKDSDDVYPQPATLADLADQTAKALKQDGVKQAEVSFDDSLFKGPDVNPRWEDSYITTDVTTPVSALWADEGVTDVDTGERTTQPAKQATEAFVDLLAKRGVSVKGAVSRKKAPADSADIASVDSPPLGQIVQHTLALSDNSAADVIQRQLAIGEGEPASFEGGARAMQSVLKSLGVPWQGIQVYDGSGLSRDNAVTLRAELAVLKLAATSRDSDLRPVASGLPVAGFSGSLADRFTSPTSYAGLGVARAKTGTLTGTHAYAGLTTDKQGTPLAFVAIANDVKDKFVLDARAGLDDIAAALTSCACTR</sequence>
<keyword evidence="3" id="KW-0472">Membrane</keyword>
<evidence type="ECO:0000256" key="1">
    <source>
        <dbReference type="ARBA" id="ARBA00006096"/>
    </source>
</evidence>
<protein>
    <submittedName>
        <fullName evidence="4">D-alanyl-D-alanine carboxypeptidase/D-alanyl-D-alanine-endopeptidase</fullName>
        <ecNumber evidence="4">3.4.16.4</ecNumber>
    </submittedName>
</protein>
<gene>
    <name evidence="4" type="primary">dacB</name>
    <name evidence="4" type="ORF">L0C25_08020</name>
</gene>
<evidence type="ECO:0000313" key="4">
    <source>
        <dbReference type="EMBL" id="UYM07011.1"/>
    </source>
</evidence>
<dbReference type="InterPro" id="IPR012338">
    <property type="entry name" value="Beta-lactam/transpept-like"/>
</dbReference>
<dbReference type="Pfam" id="PF02113">
    <property type="entry name" value="Peptidase_S13"/>
    <property type="match status" value="2"/>
</dbReference>
<proteinExistence type="inferred from homology"/>
<evidence type="ECO:0000256" key="2">
    <source>
        <dbReference type="ARBA" id="ARBA00022801"/>
    </source>
</evidence>
<keyword evidence="5" id="KW-1185">Reference proteome</keyword>
<keyword evidence="4" id="KW-0121">Carboxypeptidase</keyword>
<dbReference type="NCBIfam" id="TIGR00666">
    <property type="entry name" value="PBP4"/>
    <property type="match status" value="1"/>
</dbReference>
<comment type="similarity">
    <text evidence="1">Belongs to the peptidase S13 family.</text>
</comment>
<evidence type="ECO:0000256" key="3">
    <source>
        <dbReference type="SAM" id="Phobius"/>
    </source>
</evidence>
<name>A0AA46TKL3_9ACTN</name>
<organism evidence="4 5">
    <name type="scientific">Solicola gregarius</name>
    <dbReference type="NCBI Taxonomy" id="2908642"/>
    <lineage>
        <taxon>Bacteria</taxon>
        <taxon>Bacillati</taxon>
        <taxon>Actinomycetota</taxon>
        <taxon>Actinomycetes</taxon>
        <taxon>Propionibacteriales</taxon>
        <taxon>Nocardioidaceae</taxon>
        <taxon>Solicola</taxon>
    </lineage>
</organism>
<dbReference type="EC" id="3.4.16.4" evidence="4"/>
<dbReference type="KEGG" id="sgrg:L0C25_08020"/>
<dbReference type="Gene3D" id="3.50.80.20">
    <property type="entry name" value="D-Ala-D-Ala carboxypeptidase C, peptidase S13"/>
    <property type="match status" value="1"/>
</dbReference>
<dbReference type="PANTHER" id="PTHR30023">
    <property type="entry name" value="D-ALANYL-D-ALANINE CARBOXYPEPTIDASE"/>
    <property type="match status" value="1"/>
</dbReference>
<feature type="transmembrane region" description="Helical" evidence="3">
    <location>
        <begin position="42"/>
        <end position="65"/>
    </location>
</feature>
<dbReference type="InterPro" id="IPR000667">
    <property type="entry name" value="Peptidase_S13"/>
</dbReference>
<evidence type="ECO:0000313" key="5">
    <source>
        <dbReference type="Proteomes" id="UP001164390"/>
    </source>
</evidence>
<dbReference type="GO" id="GO:0009002">
    <property type="term" value="F:serine-type D-Ala-D-Ala carboxypeptidase activity"/>
    <property type="evidence" value="ECO:0007669"/>
    <property type="project" value="UniProtKB-EC"/>
</dbReference>
<dbReference type="PRINTS" id="PR00922">
    <property type="entry name" value="DADACBPTASE3"/>
</dbReference>
<dbReference type="RefSeq" id="WP_271635954.1">
    <property type="nucleotide sequence ID" value="NZ_CP094970.1"/>
</dbReference>
<reference evidence="4" key="1">
    <citation type="submission" date="2022-01" db="EMBL/GenBank/DDBJ databases">
        <title>Nocardioidaceae gen. sp. A5X3R13.</title>
        <authorList>
            <person name="Lopez Marin M.A."/>
            <person name="Uhlik O."/>
        </authorList>
    </citation>
    <scope>NUCLEOTIDE SEQUENCE</scope>
    <source>
        <strain evidence="4">A5X3R13</strain>
    </source>
</reference>
<keyword evidence="4" id="KW-0645">Protease</keyword>
<keyword evidence="3" id="KW-1133">Transmembrane helix</keyword>
<dbReference type="Proteomes" id="UP001164390">
    <property type="component" value="Chromosome"/>
</dbReference>
<dbReference type="GO" id="GO:0000270">
    <property type="term" value="P:peptidoglycan metabolic process"/>
    <property type="evidence" value="ECO:0007669"/>
    <property type="project" value="TreeGrafter"/>
</dbReference>
<keyword evidence="2 4" id="KW-0378">Hydrolase</keyword>
<dbReference type="GO" id="GO:0006508">
    <property type="term" value="P:proteolysis"/>
    <property type="evidence" value="ECO:0007669"/>
    <property type="project" value="InterPro"/>
</dbReference>
<keyword evidence="3" id="KW-0812">Transmembrane</keyword>
<dbReference type="AlphaFoldDB" id="A0AA46TKL3"/>
<dbReference type="EMBL" id="CP094970">
    <property type="protein sequence ID" value="UYM07011.1"/>
    <property type="molecule type" value="Genomic_DNA"/>
</dbReference>
<dbReference type="SUPFAM" id="SSF56601">
    <property type="entry name" value="beta-lactamase/transpeptidase-like"/>
    <property type="match status" value="1"/>
</dbReference>
<dbReference type="PANTHER" id="PTHR30023:SF0">
    <property type="entry name" value="PENICILLIN-SENSITIVE CARBOXYPEPTIDASE A"/>
    <property type="match status" value="1"/>
</dbReference>
<dbReference type="Gene3D" id="3.40.710.10">
    <property type="entry name" value="DD-peptidase/beta-lactamase superfamily"/>
    <property type="match status" value="1"/>
</dbReference>